<dbReference type="InterPro" id="IPR036291">
    <property type="entry name" value="NAD(P)-bd_dom_sf"/>
</dbReference>
<dbReference type="SUPFAM" id="SSF51735">
    <property type="entry name" value="NAD(P)-binding Rossmann-fold domains"/>
    <property type="match status" value="1"/>
</dbReference>
<keyword evidence="2" id="KW-0456">Lyase</keyword>
<keyword evidence="1" id="KW-0413">Isomerase</keyword>
<dbReference type="SUPFAM" id="SSF52096">
    <property type="entry name" value="ClpP/crotonase"/>
    <property type="match status" value="1"/>
</dbReference>
<organism evidence="5 6">
    <name type="scientific">Fuscovulum ytuae</name>
    <dbReference type="NCBI Taxonomy" id="3042299"/>
    <lineage>
        <taxon>Bacteria</taxon>
        <taxon>Pseudomonadati</taxon>
        <taxon>Pseudomonadota</taxon>
        <taxon>Alphaproteobacteria</taxon>
        <taxon>Rhodobacterales</taxon>
        <taxon>Paracoccaceae</taxon>
        <taxon>Fuscovulum</taxon>
    </lineage>
</organism>
<dbReference type="Proteomes" id="UP001230978">
    <property type="component" value="Chromosome"/>
</dbReference>
<dbReference type="InterPro" id="IPR008927">
    <property type="entry name" value="6-PGluconate_DH-like_C_sf"/>
</dbReference>
<evidence type="ECO:0000256" key="1">
    <source>
        <dbReference type="ARBA" id="ARBA00023235"/>
    </source>
</evidence>
<evidence type="ECO:0000256" key="2">
    <source>
        <dbReference type="ARBA" id="ARBA00023239"/>
    </source>
</evidence>
<dbReference type="InterPro" id="IPR029045">
    <property type="entry name" value="ClpP/crotonase-like_dom_sf"/>
</dbReference>
<dbReference type="Gene3D" id="3.90.226.10">
    <property type="entry name" value="2-enoyl-CoA Hydratase, Chain A, domain 1"/>
    <property type="match status" value="1"/>
</dbReference>
<keyword evidence="3" id="KW-0511">Multifunctional enzyme</keyword>
<dbReference type="EMBL" id="CP124535">
    <property type="protein sequence ID" value="WGV16823.1"/>
    <property type="molecule type" value="Genomic_DNA"/>
</dbReference>
<evidence type="ECO:0000313" key="6">
    <source>
        <dbReference type="Proteomes" id="UP001230978"/>
    </source>
</evidence>
<dbReference type="InterPro" id="IPR013328">
    <property type="entry name" value="6PGD_dom2"/>
</dbReference>
<evidence type="ECO:0000256" key="4">
    <source>
        <dbReference type="ARBA" id="ARBA00049556"/>
    </source>
</evidence>
<name>A0ABY8Q7I0_9RHOB</name>
<keyword evidence="6" id="KW-1185">Reference proteome</keyword>
<protein>
    <submittedName>
        <fullName evidence="5">Enoyl-CoA hydratase-related protein</fullName>
    </submittedName>
</protein>
<sequence>MDGAMAEGGTVRVTRIGALVEIVLSHPPVNALGATMRVDLAAAVDQAEAGGAEAVLIRGDGPIFSAGADIGEMGSNPVALPLGHICDRIEGLSLPVVVLLSGPAIGGGLELALAAHLRLAVEGAHVSLPEVHLGLLPGAGGTQRLPRLVGAEVALDLMLTGRVLPAAEALAIGVIDRVIPAGVDAVAEARAAALTLAQSGTWRRTGDLRDGFRDVTGYRAALDAARQARRGGRLPAPGRIVDCVEAALLLPLEQGLAFESAAFGDLAASVESVGLRHAFRAERAARRVPAAFGRIEAKPPVRLSIWGAGGMAPMVARRALEAGFAVMLADPDRDVLVAALETVAAAQEAAVQAGGLTPEARDADWARLLPAIGPARLGEAELVLTTRSDLVLSAPRAVLALGVPSPAGAMALSLVDQAQPLAELVLDGVAPQRAALALAFARKMGWTLVTTGPGGPIAAALATALAEAVSHMEARKVPRAVIAQALALAGIAGEGREGTPSRVEEVIARRCLGALANAGARLIEAGVARDAAVVDWVAIAAGIVARWTGGPMHQADRRGLLVLRRDLKVWAAEAPALYSPAPLLDRLIGEGRGFGA</sequence>
<reference evidence="5 6" key="1">
    <citation type="submission" date="2023-04" db="EMBL/GenBank/DDBJ databases">
        <title>YMD61, complete Genome.</title>
        <authorList>
            <person name="Zhang J."/>
        </authorList>
    </citation>
    <scope>NUCLEOTIDE SEQUENCE [LARGE SCALE GENOMIC DNA]</scope>
    <source>
        <strain evidence="5 6">YMD61</strain>
    </source>
</reference>
<evidence type="ECO:0000313" key="5">
    <source>
        <dbReference type="EMBL" id="WGV16823.1"/>
    </source>
</evidence>
<dbReference type="CDD" id="cd06558">
    <property type="entry name" value="crotonase-like"/>
    <property type="match status" value="1"/>
</dbReference>
<dbReference type="InterPro" id="IPR001753">
    <property type="entry name" value="Enoyl-CoA_hydra/iso"/>
</dbReference>
<accession>A0ABY8Q7I0</accession>
<dbReference type="Pfam" id="PF00378">
    <property type="entry name" value="ECH_1"/>
    <property type="match status" value="1"/>
</dbReference>
<gene>
    <name evidence="5" type="ORF">QF092_03135</name>
</gene>
<evidence type="ECO:0000256" key="3">
    <source>
        <dbReference type="ARBA" id="ARBA00023268"/>
    </source>
</evidence>
<comment type="catalytic activity">
    <reaction evidence="4">
        <text>a (3S)-3-hydroxyacyl-CoA + NAD(+) = a 3-oxoacyl-CoA + NADH + H(+)</text>
        <dbReference type="Rhea" id="RHEA:22432"/>
        <dbReference type="ChEBI" id="CHEBI:15378"/>
        <dbReference type="ChEBI" id="CHEBI:57318"/>
        <dbReference type="ChEBI" id="CHEBI:57540"/>
        <dbReference type="ChEBI" id="CHEBI:57945"/>
        <dbReference type="ChEBI" id="CHEBI:90726"/>
        <dbReference type="EC" id="1.1.1.35"/>
    </reaction>
</comment>
<dbReference type="PANTHER" id="PTHR23309">
    <property type="entry name" value="3-HYDROXYACYL-COA DEHYROGENASE"/>
    <property type="match status" value="1"/>
</dbReference>
<proteinExistence type="predicted"/>
<dbReference type="RefSeq" id="WP_281467551.1">
    <property type="nucleotide sequence ID" value="NZ_CP124535.1"/>
</dbReference>
<dbReference type="Gene3D" id="1.10.1040.10">
    <property type="entry name" value="N-(1-d-carboxylethyl)-l-norvaline Dehydrogenase, domain 2"/>
    <property type="match status" value="1"/>
</dbReference>
<dbReference type="SUPFAM" id="SSF48179">
    <property type="entry name" value="6-phosphogluconate dehydrogenase C-terminal domain-like"/>
    <property type="match status" value="1"/>
</dbReference>